<keyword evidence="9" id="KW-1185">Reference proteome</keyword>
<dbReference type="Pfam" id="PF06514">
    <property type="entry name" value="PsbU"/>
    <property type="match status" value="1"/>
</dbReference>
<dbReference type="HOGENOM" id="CLU_141240_1_0_3"/>
<comment type="function">
    <text evidence="7">One of the extrinsic, lumenal subunits of photosystem II (PSII). PSII is a light-driven water plastoquinone oxidoreductase, using light energy to abstract electrons from H(2)O, generating a proton gradient subsequently used for ATP formation. The extrinsic proteins stabilize the structure of photosystem II oxygen-evolving complex (OEC), the ion environment of oxygen evolution and protect the OEC against heat-induced inactivation.</text>
</comment>
<keyword evidence="7" id="KW-0602">Photosynthesis</keyword>
<dbReference type="eggNOG" id="COG1555">
    <property type="taxonomic scope" value="Bacteria"/>
</dbReference>
<dbReference type="Gene3D" id="1.10.150.320">
    <property type="entry name" value="Photosystem II 12 kDa extrinsic protein"/>
    <property type="match status" value="1"/>
</dbReference>
<dbReference type="SUPFAM" id="SSF81585">
    <property type="entry name" value="PsbU/PolX domain-like"/>
    <property type="match status" value="1"/>
</dbReference>
<comment type="subunit">
    <text evidence="7">PSII is composed of 1 copy each of membrane proteins PsbA, PsbB, PsbC, PsbD, PsbE, PsbF, PsbH, PsbI, PsbJ, PsbK, PsbL, PsbM, PsbT, PsbX, PsbY, PsbZ, Psb30/Ycf12, peripheral proteins PsbO, CyanoQ (PsbQ), PsbU, PsbV and a large number of cofactors. It forms dimeric complexes.</text>
</comment>
<gene>
    <name evidence="7 8" type="primary">psbU</name>
    <name evidence="8" type="ORF">A19Y_1046</name>
</gene>
<evidence type="ECO:0000313" key="9">
    <source>
        <dbReference type="Proteomes" id="UP000027395"/>
    </source>
</evidence>
<dbReference type="STRING" id="388467.A19Y_1046"/>
<keyword evidence="4 7" id="KW-0793">Thylakoid</keyword>
<keyword evidence="3 7" id="KW-0249">Electron transport</keyword>
<evidence type="ECO:0000256" key="2">
    <source>
        <dbReference type="ARBA" id="ARBA00010827"/>
    </source>
</evidence>
<evidence type="ECO:0000256" key="6">
    <source>
        <dbReference type="ARBA" id="ARBA00023276"/>
    </source>
</evidence>
<accession>A0A073CDE7</accession>
<comment type="similarity">
    <text evidence="2 7">Belongs to the PsbU family.</text>
</comment>
<dbReference type="GO" id="GO:0031676">
    <property type="term" value="C:plasma membrane-derived thylakoid membrane"/>
    <property type="evidence" value="ECO:0007669"/>
    <property type="project" value="UniProtKB-SubCell"/>
</dbReference>
<dbReference type="InterPro" id="IPR010527">
    <property type="entry name" value="PSII_PsbU"/>
</dbReference>
<dbReference type="EMBL" id="CM002803">
    <property type="protein sequence ID" value="KEI66161.1"/>
    <property type="molecule type" value="Genomic_DNA"/>
</dbReference>
<evidence type="ECO:0000313" key="8">
    <source>
        <dbReference type="EMBL" id="KEI66161.1"/>
    </source>
</evidence>
<dbReference type="PATRIC" id="fig|388467.6.peg.994"/>
<dbReference type="GO" id="GO:0015979">
    <property type="term" value="P:photosynthesis"/>
    <property type="evidence" value="ECO:0007669"/>
    <property type="project" value="UniProtKB-UniRule"/>
</dbReference>
<evidence type="ECO:0000256" key="3">
    <source>
        <dbReference type="ARBA" id="ARBA00022982"/>
    </source>
</evidence>
<evidence type="ECO:0000256" key="4">
    <source>
        <dbReference type="ARBA" id="ARBA00023078"/>
    </source>
</evidence>
<sequence>MLFMSVGRKALMKRLSRLLALLVLIVGCFAWTEDQNVLAANLNVMQYGIVAPLLATEAPRKNRVDEKMATVRNKLDLNNSDLRDFRQYKGMFPKLGSVIIKNAPYNSVEDVLKISGLTEKQKEILQQNLGNFTVTPPESVFIEGDQRLNVGAYD</sequence>
<evidence type="ECO:0000256" key="1">
    <source>
        <dbReference type="ARBA" id="ARBA00004170"/>
    </source>
</evidence>
<proteinExistence type="inferred from homology"/>
<organism evidence="8 9">
    <name type="scientific">Planktothrix agardhii (strain NIVA-CYA 126/8)</name>
    <dbReference type="NCBI Taxonomy" id="388467"/>
    <lineage>
        <taxon>Bacteria</taxon>
        <taxon>Bacillati</taxon>
        <taxon>Cyanobacteriota</taxon>
        <taxon>Cyanophyceae</taxon>
        <taxon>Oscillatoriophycideae</taxon>
        <taxon>Oscillatoriales</taxon>
        <taxon>Microcoleaceae</taxon>
        <taxon>Planktothrix</taxon>
    </lineage>
</organism>
<dbReference type="GO" id="GO:0009654">
    <property type="term" value="C:photosystem II oxygen evolving complex"/>
    <property type="evidence" value="ECO:0007669"/>
    <property type="project" value="InterPro"/>
</dbReference>
<dbReference type="GO" id="GO:0042549">
    <property type="term" value="P:photosystem II stabilization"/>
    <property type="evidence" value="ECO:0007669"/>
    <property type="project" value="InterPro"/>
</dbReference>
<evidence type="ECO:0000256" key="5">
    <source>
        <dbReference type="ARBA" id="ARBA00023136"/>
    </source>
</evidence>
<reference evidence="8 9" key="1">
    <citation type="journal article" date="2014" name="Appl. Environ. Microbiol.">
        <title>Elucidation of insertion elements encoded on plasmids and in vitro construction of shuttle vectors from the toxic cyanobacterium Planktothrix.</title>
        <authorList>
            <person name="Christiansen G."/>
            <person name="Goesmann A."/>
            <person name="Kurmayer R."/>
        </authorList>
    </citation>
    <scope>NUCLEOTIDE SEQUENCE [LARGE SCALE GENOMIC DNA]</scope>
    <source>
        <strain evidence="8 9">NIVA-CYA 126/8</strain>
    </source>
</reference>
<protein>
    <recommendedName>
        <fullName evidence="7">Photosystem II extrinsic protein U</fullName>
        <shortName evidence="7">PSII-U</shortName>
        <shortName evidence="7">PsbU</shortName>
    </recommendedName>
    <alternativeName>
        <fullName evidence="7">Photosystem II 12 kDa extrinsic protein</fullName>
        <shortName evidence="7">PS II complex 12 kDa extrinsic protein</shortName>
    </alternativeName>
</protein>
<dbReference type="HAMAP" id="MF_00589">
    <property type="entry name" value="PSII_PsbU"/>
    <property type="match status" value="1"/>
</dbReference>
<comment type="subcellular location">
    <subcellularLocation>
        <location evidence="7">Cellular thylakoid membrane</location>
        <topology evidence="7">Peripheral membrane protein</topology>
        <orientation evidence="7">Lumenal side</orientation>
    </subcellularLocation>
    <subcellularLocation>
        <location evidence="1">Membrane</location>
        <topology evidence="1">Peripheral membrane protein</topology>
    </subcellularLocation>
</comment>
<dbReference type="GO" id="GO:0019898">
    <property type="term" value="C:extrinsic component of membrane"/>
    <property type="evidence" value="ECO:0007669"/>
    <property type="project" value="InterPro"/>
</dbReference>
<dbReference type="AlphaFoldDB" id="A0A073CDE7"/>
<evidence type="ECO:0000256" key="7">
    <source>
        <dbReference type="HAMAP-Rule" id="MF_00589"/>
    </source>
</evidence>
<keyword evidence="6 7" id="KW-0604">Photosystem II</keyword>
<dbReference type="NCBIfam" id="NF002708">
    <property type="entry name" value="PRK02515.1"/>
    <property type="match status" value="1"/>
</dbReference>
<keyword evidence="5 7" id="KW-0472">Membrane</keyword>
<dbReference type="Proteomes" id="UP000027395">
    <property type="component" value="Chromosome"/>
</dbReference>
<name>A0A073CDE7_PLAA1</name>
<keyword evidence="7" id="KW-0813">Transport</keyword>